<evidence type="ECO:0000313" key="4">
    <source>
        <dbReference type="EMBL" id="SDD93718.1"/>
    </source>
</evidence>
<dbReference type="InterPro" id="IPR050922">
    <property type="entry name" value="LytR/CpsA/Psr_CW_biosynth"/>
</dbReference>
<feature type="region of interest" description="Disordered" evidence="2">
    <location>
        <begin position="1"/>
        <end position="33"/>
    </location>
</feature>
<name>A0A1G6YTN3_9ACTN</name>
<evidence type="ECO:0000313" key="5">
    <source>
        <dbReference type="Proteomes" id="UP000198949"/>
    </source>
</evidence>
<proteinExistence type="inferred from homology"/>
<accession>A0A1G6YTN3</accession>
<keyword evidence="5" id="KW-1185">Reference proteome</keyword>
<dbReference type="RefSeq" id="WP_091037433.1">
    <property type="nucleotide sequence ID" value="NZ_FNAD01000009.1"/>
</dbReference>
<protein>
    <submittedName>
        <fullName evidence="4">Transcriptional attenuator, LytR family</fullName>
    </submittedName>
</protein>
<organism evidence="4 5">
    <name type="scientific">Glycomyces harbinensis</name>
    <dbReference type="NCBI Taxonomy" id="58114"/>
    <lineage>
        <taxon>Bacteria</taxon>
        <taxon>Bacillati</taxon>
        <taxon>Actinomycetota</taxon>
        <taxon>Actinomycetes</taxon>
        <taxon>Glycomycetales</taxon>
        <taxon>Glycomycetaceae</taxon>
        <taxon>Glycomyces</taxon>
    </lineage>
</organism>
<evidence type="ECO:0000256" key="1">
    <source>
        <dbReference type="ARBA" id="ARBA00006068"/>
    </source>
</evidence>
<evidence type="ECO:0000259" key="3">
    <source>
        <dbReference type="Pfam" id="PF03816"/>
    </source>
</evidence>
<gene>
    <name evidence="4" type="ORF">SAMN05216270_109167</name>
</gene>
<dbReference type="PANTHER" id="PTHR33392">
    <property type="entry name" value="POLYISOPRENYL-TEICHOIC ACID--PEPTIDOGLYCAN TEICHOIC ACID TRANSFERASE TAGU"/>
    <property type="match status" value="1"/>
</dbReference>
<comment type="similarity">
    <text evidence="1">Belongs to the LytR/CpsA/Psr (LCP) family.</text>
</comment>
<dbReference type="InterPro" id="IPR004474">
    <property type="entry name" value="LytR_CpsA_psr"/>
</dbReference>
<dbReference type="AlphaFoldDB" id="A0A1G6YTN3"/>
<reference evidence="5" key="1">
    <citation type="submission" date="2016-10" db="EMBL/GenBank/DDBJ databases">
        <authorList>
            <person name="Varghese N."/>
            <person name="Submissions S."/>
        </authorList>
    </citation>
    <scope>NUCLEOTIDE SEQUENCE [LARGE SCALE GENOMIC DNA]</scope>
    <source>
        <strain evidence="5">CGMCC 4.3516</strain>
    </source>
</reference>
<dbReference type="EMBL" id="FNAD01000009">
    <property type="protein sequence ID" value="SDD93718.1"/>
    <property type="molecule type" value="Genomic_DNA"/>
</dbReference>
<dbReference type="Pfam" id="PF03816">
    <property type="entry name" value="LytR_cpsA_psr"/>
    <property type="match status" value="1"/>
</dbReference>
<dbReference type="Proteomes" id="UP000198949">
    <property type="component" value="Unassembled WGS sequence"/>
</dbReference>
<evidence type="ECO:0000256" key="2">
    <source>
        <dbReference type="SAM" id="MobiDB-lite"/>
    </source>
</evidence>
<feature type="domain" description="Cell envelope-related transcriptional attenuator" evidence="3">
    <location>
        <begin position="112"/>
        <end position="277"/>
    </location>
</feature>
<dbReference type="OrthoDB" id="9782542at2"/>
<dbReference type="NCBIfam" id="TIGR00350">
    <property type="entry name" value="lytR_cpsA_psr"/>
    <property type="match status" value="1"/>
</dbReference>
<dbReference type="Gene3D" id="3.40.630.190">
    <property type="entry name" value="LCP protein"/>
    <property type="match status" value="1"/>
</dbReference>
<sequence length="387" mass="41092">MTYSGSNYRGSASVPPAGGGGGGGARVAAAATGGGPTRRGLIGSGVGLVASIAATGGGLAVWSTANDTNTDLDRAFDLEGLPEENRPEPDRALNLLIIGSDAREDSEEGDARSDTTIVMHVNEAGSEAYGISIPRDLYVFIPEYADAQYYPEYTGDNAKFNAAYAWGAVPLTVLTLEDLTGVRIDHVVEIDFAGLVQVVDALGGVTMNIEAADADEYWDENGVTSIHGEHRYFEVGPNQLNGEEALDYVRQRKQWARGDFARMQHQQELIKAIMDSALSAGVLTDQDRLTSFIDSTSDAVKVDTEFNVVSTAINLMSMRSDDLVFMTAPNLGTGEQGGESVVVYAEDLDNPGDSNPEAVSLWEALREDDVAAWVAANPEAAGQGEEE</sequence>
<dbReference type="STRING" id="58114.SAMN05216270_109167"/>
<dbReference type="PANTHER" id="PTHR33392:SF6">
    <property type="entry name" value="POLYISOPRENYL-TEICHOIC ACID--PEPTIDOGLYCAN TEICHOIC ACID TRANSFERASE TAGU"/>
    <property type="match status" value="1"/>
</dbReference>